<dbReference type="AlphaFoldDB" id="A0A383CDW1"/>
<evidence type="ECO:0000313" key="1">
    <source>
        <dbReference type="EMBL" id="SVE30324.1"/>
    </source>
</evidence>
<organism evidence="1">
    <name type="scientific">marine metagenome</name>
    <dbReference type="NCBI Taxonomy" id="408172"/>
    <lineage>
        <taxon>unclassified sequences</taxon>
        <taxon>metagenomes</taxon>
        <taxon>ecological metagenomes</taxon>
    </lineage>
</organism>
<sequence>MYGIQTHILFSIYDSERFANELKK</sequence>
<accession>A0A383CDW1</accession>
<proteinExistence type="predicted"/>
<gene>
    <name evidence="1" type="ORF">METZ01_LOCUS483178</name>
</gene>
<reference evidence="1" key="1">
    <citation type="submission" date="2018-05" db="EMBL/GenBank/DDBJ databases">
        <authorList>
            <person name="Lanie J.A."/>
            <person name="Ng W.-L."/>
            <person name="Kazmierczak K.M."/>
            <person name="Andrzejewski T.M."/>
            <person name="Davidsen T.M."/>
            <person name="Wayne K.J."/>
            <person name="Tettelin H."/>
            <person name="Glass J.I."/>
            <person name="Rusch D."/>
            <person name="Podicherti R."/>
            <person name="Tsui H.-C.T."/>
            <person name="Winkler M.E."/>
        </authorList>
    </citation>
    <scope>NUCLEOTIDE SEQUENCE</scope>
</reference>
<protein>
    <submittedName>
        <fullName evidence="1">Uncharacterized protein</fullName>
    </submittedName>
</protein>
<dbReference type="EMBL" id="UINC01207990">
    <property type="protein sequence ID" value="SVE30324.1"/>
    <property type="molecule type" value="Genomic_DNA"/>
</dbReference>
<feature type="non-terminal residue" evidence="1">
    <location>
        <position position="24"/>
    </location>
</feature>
<name>A0A383CDW1_9ZZZZ</name>